<dbReference type="GO" id="GO:0004322">
    <property type="term" value="F:ferroxidase activity"/>
    <property type="evidence" value="ECO:0007669"/>
    <property type="project" value="UniProtKB-EC"/>
</dbReference>
<evidence type="ECO:0000256" key="1">
    <source>
        <dbReference type="ARBA" id="ARBA00004173"/>
    </source>
</evidence>
<dbReference type="Pfam" id="PF01491">
    <property type="entry name" value="Frataxin_Cyay"/>
    <property type="match status" value="1"/>
</dbReference>
<evidence type="ECO:0000256" key="3">
    <source>
        <dbReference type="ARBA" id="ARBA00013107"/>
    </source>
</evidence>
<name>A0AAD4QTI8_9AGAM</name>
<evidence type="ECO:0000256" key="8">
    <source>
        <dbReference type="ARBA" id="ARBA00023002"/>
    </source>
</evidence>
<keyword evidence="4" id="KW-0409">Iron storage</keyword>
<protein>
    <recommendedName>
        <fullName evidence="3">ferroxidase</fullName>
        <ecNumber evidence="3">1.16.3.1</ecNumber>
    </recommendedName>
</protein>
<organism evidence="13 14">
    <name type="scientific">Multifurca ochricompacta</name>
    <dbReference type="NCBI Taxonomy" id="376703"/>
    <lineage>
        <taxon>Eukaryota</taxon>
        <taxon>Fungi</taxon>
        <taxon>Dikarya</taxon>
        <taxon>Basidiomycota</taxon>
        <taxon>Agaricomycotina</taxon>
        <taxon>Agaricomycetes</taxon>
        <taxon>Russulales</taxon>
        <taxon>Russulaceae</taxon>
        <taxon>Multifurca</taxon>
    </lineage>
</organism>
<evidence type="ECO:0000256" key="2">
    <source>
        <dbReference type="ARBA" id="ARBA00008183"/>
    </source>
</evidence>
<evidence type="ECO:0000256" key="9">
    <source>
        <dbReference type="ARBA" id="ARBA00023004"/>
    </source>
</evidence>
<dbReference type="PANTHER" id="PTHR16821:SF2">
    <property type="entry name" value="FRATAXIN, MITOCHONDRIAL"/>
    <property type="match status" value="1"/>
</dbReference>
<dbReference type="GO" id="GO:0005739">
    <property type="term" value="C:mitochondrion"/>
    <property type="evidence" value="ECO:0007669"/>
    <property type="project" value="UniProtKB-SubCell"/>
</dbReference>
<keyword evidence="8" id="KW-0560">Oxidoreductase</keyword>
<proteinExistence type="inferred from homology"/>
<evidence type="ECO:0000256" key="12">
    <source>
        <dbReference type="ARBA" id="ARBA00047990"/>
    </source>
</evidence>
<dbReference type="PROSITE" id="PS01344">
    <property type="entry name" value="FRATAXIN_1"/>
    <property type="match status" value="1"/>
</dbReference>
<keyword evidence="10" id="KW-0406">Ion transport</keyword>
<dbReference type="InterPro" id="IPR002908">
    <property type="entry name" value="Frataxin/CyaY"/>
</dbReference>
<dbReference type="Gene3D" id="3.30.920.10">
    <property type="entry name" value="Frataxin/CyaY"/>
    <property type="match status" value="1"/>
</dbReference>
<dbReference type="GO" id="GO:0008199">
    <property type="term" value="F:ferric iron binding"/>
    <property type="evidence" value="ECO:0007669"/>
    <property type="project" value="InterPro"/>
</dbReference>
<dbReference type="GO" id="GO:0006826">
    <property type="term" value="P:iron ion transport"/>
    <property type="evidence" value="ECO:0007669"/>
    <property type="project" value="UniProtKB-KW"/>
</dbReference>
<evidence type="ECO:0000256" key="6">
    <source>
        <dbReference type="ARBA" id="ARBA00022496"/>
    </source>
</evidence>
<dbReference type="SMART" id="SM01219">
    <property type="entry name" value="Frataxin_Cyay"/>
    <property type="match status" value="1"/>
</dbReference>
<comment type="caution">
    <text evidence="13">The sequence shown here is derived from an EMBL/GenBank/DDBJ whole genome shotgun (WGS) entry which is preliminary data.</text>
</comment>
<dbReference type="InterPro" id="IPR036524">
    <property type="entry name" value="Frataxin/CyaY_sf"/>
</dbReference>
<reference evidence="13" key="1">
    <citation type="journal article" date="2022" name="New Phytol.">
        <title>Evolutionary transition to the ectomycorrhizal habit in the genomes of a hyperdiverse lineage of mushroom-forming fungi.</title>
        <authorList>
            <person name="Looney B."/>
            <person name="Miyauchi S."/>
            <person name="Morin E."/>
            <person name="Drula E."/>
            <person name="Courty P.E."/>
            <person name="Kohler A."/>
            <person name="Kuo A."/>
            <person name="LaButti K."/>
            <person name="Pangilinan J."/>
            <person name="Lipzen A."/>
            <person name="Riley R."/>
            <person name="Andreopoulos W."/>
            <person name="He G."/>
            <person name="Johnson J."/>
            <person name="Nolan M."/>
            <person name="Tritt A."/>
            <person name="Barry K.W."/>
            <person name="Grigoriev I.V."/>
            <person name="Nagy L.G."/>
            <person name="Hibbett D."/>
            <person name="Henrissat B."/>
            <person name="Matheny P.B."/>
            <person name="Labbe J."/>
            <person name="Martin F.M."/>
        </authorList>
    </citation>
    <scope>NUCLEOTIDE SEQUENCE</scope>
    <source>
        <strain evidence="13">BPL690</strain>
    </source>
</reference>
<evidence type="ECO:0000313" key="13">
    <source>
        <dbReference type="EMBL" id="KAI0307589.1"/>
    </source>
</evidence>
<evidence type="ECO:0000256" key="5">
    <source>
        <dbReference type="ARBA" id="ARBA00022448"/>
    </source>
</evidence>
<dbReference type="EMBL" id="WTXG01000001">
    <property type="protein sequence ID" value="KAI0307589.1"/>
    <property type="molecule type" value="Genomic_DNA"/>
</dbReference>
<dbReference type="AlphaFoldDB" id="A0AAD4QTI8"/>
<dbReference type="GO" id="GO:0008198">
    <property type="term" value="F:ferrous iron binding"/>
    <property type="evidence" value="ECO:0007669"/>
    <property type="project" value="TreeGrafter"/>
</dbReference>
<keyword evidence="7" id="KW-0809">Transit peptide</keyword>
<dbReference type="GO" id="GO:0016226">
    <property type="term" value="P:iron-sulfur cluster assembly"/>
    <property type="evidence" value="ECO:0007669"/>
    <property type="project" value="InterPro"/>
</dbReference>
<keyword evidence="9" id="KW-0408">Iron</keyword>
<comment type="similarity">
    <text evidence="2">Belongs to the frataxin family.</text>
</comment>
<dbReference type="EC" id="1.16.3.1" evidence="3"/>
<gene>
    <name evidence="13" type="ORF">B0F90DRAFT_1664671</name>
</gene>
<sequence length="112" mass="12585">MEELLDELQNILDLHGDALFEVEYNACLFATDSGVLTLDLGQHGTYVINKQPPNKQIWLSSPLSGPKRFNFDITTRQWVDSRSGQLLEALLNEELNASLDAECVINLQVKNP</sequence>
<keyword evidence="6" id="KW-0410">Iron transport</keyword>
<dbReference type="SUPFAM" id="SSF55387">
    <property type="entry name" value="Frataxin/Nqo15-like"/>
    <property type="match status" value="1"/>
</dbReference>
<dbReference type="PROSITE" id="PS50810">
    <property type="entry name" value="FRATAXIN_2"/>
    <property type="match status" value="1"/>
</dbReference>
<accession>A0AAD4QTI8</accession>
<evidence type="ECO:0000256" key="4">
    <source>
        <dbReference type="ARBA" id="ARBA00022434"/>
    </source>
</evidence>
<evidence type="ECO:0000256" key="10">
    <source>
        <dbReference type="ARBA" id="ARBA00023065"/>
    </source>
</evidence>
<dbReference type="GO" id="GO:0051537">
    <property type="term" value="F:2 iron, 2 sulfur cluster binding"/>
    <property type="evidence" value="ECO:0007669"/>
    <property type="project" value="TreeGrafter"/>
</dbReference>
<dbReference type="Proteomes" id="UP001203297">
    <property type="component" value="Unassembled WGS sequence"/>
</dbReference>
<dbReference type="GO" id="GO:0034986">
    <property type="term" value="F:iron chaperone activity"/>
    <property type="evidence" value="ECO:0007669"/>
    <property type="project" value="TreeGrafter"/>
</dbReference>
<keyword evidence="11" id="KW-0496">Mitochondrion</keyword>
<dbReference type="NCBIfam" id="TIGR03422">
    <property type="entry name" value="mito_frataxin"/>
    <property type="match status" value="1"/>
</dbReference>
<dbReference type="InterPro" id="IPR017789">
    <property type="entry name" value="Frataxin"/>
</dbReference>
<evidence type="ECO:0000313" key="14">
    <source>
        <dbReference type="Proteomes" id="UP001203297"/>
    </source>
</evidence>
<keyword evidence="5" id="KW-0813">Transport</keyword>
<comment type="catalytic activity">
    <reaction evidence="12">
        <text>4 Fe(2+) + O2 + 4 H(+) = 4 Fe(3+) + 2 H2O</text>
        <dbReference type="Rhea" id="RHEA:11148"/>
        <dbReference type="ChEBI" id="CHEBI:15377"/>
        <dbReference type="ChEBI" id="CHEBI:15378"/>
        <dbReference type="ChEBI" id="CHEBI:15379"/>
        <dbReference type="ChEBI" id="CHEBI:29033"/>
        <dbReference type="ChEBI" id="CHEBI:29034"/>
        <dbReference type="EC" id="1.16.3.1"/>
    </reaction>
</comment>
<evidence type="ECO:0000256" key="11">
    <source>
        <dbReference type="ARBA" id="ARBA00023128"/>
    </source>
</evidence>
<dbReference type="PANTHER" id="PTHR16821">
    <property type="entry name" value="FRATAXIN"/>
    <property type="match status" value="1"/>
</dbReference>
<dbReference type="GO" id="GO:0006879">
    <property type="term" value="P:intracellular iron ion homeostasis"/>
    <property type="evidence" value="ECO:0007669"/>
    <property type="project" value="UniProtKB-KW"/>
</dbReference>
<comment type="subcellular location">
    <subcellularLocation>
        <location evidence="1">Mitochondrion</location>
    </subcellularLocation>
</comment>
<evidence type="ECO:0000256" key="7">
    <source>
        <dbReference type="ARBA" id="ARBA00022946"/>
    </source>
</evidence>
<dbReference type="NCBIfam" id="TIGR03421">
    <property type="entry name" value="FeS_CyaY"/>
    <property type="match status" value="1"/>
</dbReference>
<dbReference type="InterPro" id="IPR020895">
    <property type="entry name" value="Frataxin_CS"/>
</dbReference>
<keyword evidence="14" id="KW-1185">Reference proteome</keyword>